<evidence type="ECO:0008006" key="3">
    <source>
        <dbReference type="Google" id="ProtNLM"/>
    </source>
</evidence>
<dbReference type="Gene3D" id="1.10.10.10">
    <property type="entry name" value="Winged helix-like DNA-binding domain superfamily/Winged helix DNA-binding domain"/>
    <property type="match status" value="1"/>
</dbReference>
<dbReference type="EMBL" id="WWVF01000062">
    <property type="protein sequence ID" value="MZS91003.1"/>
    <property type="molecule type" value="Genomic_DNA"/>
</dbReference>
<accession>A0A6L8Y0N8</accession>
<name>A0A6L8Y0N8_9FIRM</name>
<reference evidence="1 2" key="1">
    <citation type="journal article" date="2019" name="Nat. Med.">
        <title>A library of human gut bacterial isolates paired with longitudinal multiomics data enables mechanistic microbiome research.</title>
        <authorList>
            <person name="Poyet M."/>
            <person name="Groussin M."/>
            <person name="Gibbons S.M."/>
            <person name="Avila-Pacheco J."/>
            <person name="Jiang X."/>
            <person name="Kearney S.M."/>
            <person name="Perrotta A.R."/>
            <person name="Berdy B."/>
            <person name="Zhao S."/>
            <person name="Lieberman T.D."/>
            <person name="Swanson P.K."/>
            <person name="Smith M."/>
            <person name="Roesemann S."/>
            <person name="Alexander J.E."/>
            <person name="Rich S.A."/>
            <person name="Livny J."/>
            <person name="Vlamakis H."/>
            <person name="Clish C."/>
            <person name="Bullock K."/>
            <person name="Deik A."/>
            <person name="Scott J."/>
            <person name="Pierce K.A."/>
            <person name="Xavier R.J."/>
            <person name="Alm E.J."/>
        </authorList>
    </citation>
    <scope>NUCLEOTIDE SEQUENCE [LARGE SCALE GENOMIC DNA]</scope>
    <source>
        <strain evidence="1 2">BIOML-A12</strain>
    </source>
</reference>
<dbReference type="RefSeq" id="WP_161276662.1">
    <property type="nucleotide sequence ID" value="NZ_JBCOSO010000124.1"/>
</dbReference>
<gene>
    <name evidence="1" type="ORF">GT712_18650</name>
</gene>
<dbReference type="SUPFAM" id="SSF46785">
    <property type="entry name" value="Winged helix' DNA-binding domain"/>
    <property type="match status" value="1"/>
</dbReference>
<organism evidence="1 2">
    <name type="scientific">Blautia wexlerae</name>
    <dbReference type="NCBI Taxonomy" id="418240"/>
    <lineage>
        <taxon>Bacteria</taxon>
        <taxon>Bacillati</taxon>
        <taxon>Bacillota</taxon>
        <taxon>Clostridia</taxon>
        <taxon>Lachnospirales</taxon>
        <taxon>Lachnospiraceae</taxon>
        <taxon>Blautia</taxon>
    </lineage>
</organism>
<comment type="caution">
    <text evidence="1">The sequence shown here is derived from an EMBL/GenBank/DDBJ whole genome shotgun (WGS) entry which is preliminary data.</text>
</comment>
<dbReference type="AlphaFoldDB" id="A0A6L8Y0N8"/>
<dbReference type="Pfam" id="PF13730">
    <property type="entry name" value="HTH_36"/>
    <property type="match status" value="1"/>
</dbReference>
<sequence length="239" mass="27305">MKKGAYGIVYQEIMRSPDLPGNSKLIYAYLAAFAGNGDECYPSVETIRKELGMTKTTLYKYMNILVECGVIEKKQTYVGNLKSKVIYRITHEVTSNVRVPKISETGKDISLVSEKIGIRRCKNPSESERNINNTNINNINNNNNKYICVQPEAATPPEATPKKKTSRFLPPTEEEVKQYCLENGYTLDAQRFVDFYECKGWMVGKNKMKNWKAAVRTWARKDQGGVRDEPEPTNSIRLW</sequence>
<proteinExistence type="predicted"/>
<dbReference type="Proteomes" id="UP000477156">
    <property type="component" value="Unassembled WGS sequence"/>
</dbReference>
<dbReference type="InterPro" id="IPR036390">
    <property type="entry name" value="WH_DNA-bd_sf"/>
</dbReference>
<dbReference type="InterPro" id="IPR036388">
    <property type="entry name" value="WH-like_DNA-bd_sf"/>
</dbReference>
<evidence type="ECO:0000313" key="1">
    <source>
        <dbReference type="EMBL" id="MZS91003.1"/>
    </source>
</evidence>
<evidence type="ECO:0000313" key="2">
    <source>
        <dbReference type="Proteomes" id="UP000477156"/>
    </source>
</evidence>
<protein>
    <recommendedName>
        <fullName evidence="3">Helix-turn-helix domain-containing protein</fullName>
    </recommendedName>
</protein>